<feature type="region of interest" description="Disordered" evidence="1">
    <location>
        <begin position="69"/>
        <end position="101"/>
    </location>
</feature>
<evidence type="ECO:0000313" key="3">
    <source>
        <dbReference type="Proteomes" id="UP001457282"/>
    </source>
</evidence>
<feature type="compositionally biased region" description="Low complexity" evidence="1">
    <location>
        <begin position="87"/>
        <end position="97"/>
    </location>
</feature>
<dbReference type="EMBL" id="JBEDUW010000006">
    <property type="protein sequence ID" value="KAK9922402.1"/>
    <property type="molecule type" value="Genomic_DNA"/>
</dbReference>
<organism evidence="2 3">
    <name type="scientific">Rubus argutus</name>
    <name type="common">Southern blackberry</name>
    <dbReference type="NCBI Taxonomy" id="59490"/>
    <lineage>
        <taxon>Eukaryota</taxon>
        <taxon>Viridiplantae</taxon>
        <taxon>Streptophyta</taxon>
        <taxon>Embryophyta</taxon>
        <taxon>Tracheophyta</taxon>
        <taxon>Spermatophyta</taxon>
        <taxon>Magnoliopsida</taxon>
        <taxon>eudicotyledons</taxon>
        <taxon>Gunneridae</taxon>
        <taxon>Pentapetalae</taxon>
        <taxon>rosids</taxon>
        <taxon>fabids</taxon>
        <taxon>Rosales</taxon>
        <taxon>Rosaceae</taxon>
        <taxon>Rosoideae</taxon>
        <taxon>Rosoideae incertae sedis</taxon>
        <taxon>Rubus</taxon>
    </lineage>
</organism>
<name>A0AAW1WCE6_RUBAR</name>
<dbReference type="Proteomes" id="UP001457282">
    <property type="component" value="Unassembled WGS sequence"/>
</dbReference>
<accession>A0AAW1WCE6</accession>
<comment type="caution">
    <text evidence="2">The sequence shown here is derived from an EMBL/GenBank/DDBJ whole genome shotgun (WGS) entry which is preliminary data.</text>
</comment>
<keyword evidence="3" id="KW-1185">Reference proteome</keyword>
<protein>
    <submittedName>
        <fullName evidence="2">Uncharacterized protein</fullName>
    </submittedName>
</protein>
<reference evidence="2 3" key="1">
    <citation type="journal article" date="2023" name="G3 (Bethesda)">
        <title>A chromosome-length genome assembly and annotation of blackberry (Rubus argutus, cv. 'Hillquist').</title>
        <authorList>
            <person name="Bruna T."/>
            <person name="Aryal R."/>
            <person name="Dudchenko O."/>
            <person name="Sargent D.J."/>
            <person name="Mead D."/>
            <person name="Buti M."/>
            <person name="Cavallini A."/>
            <person name="Hytonen T."/>
            <person name="Andres J."/>
            <person name="Pham M."/>
            <person name="Weisz D."/>
            <person name="Mascagni F."/>
            <person name="Usai G."/>
            <person name="Natali L."/>
            <person name="Bassil N."/>
            <person name="Fernandez G.E."/>
            <person name="Lomsadze A."/>
            <person name="Armour M."/>
            <person name="Olukolu B."/>
            <person name="Poorten T."/>
            <person name="Britton C."/>
            <person name="Davik J."/>
            <person name="Ashrafi H."/>
            <person name="Aiden E.L."/>
            <person name="Borodovsky M."/>
            <person name="Worthington M."/>
        </authorList>
    </citation>
    <scope>NUCLEOTIDE SEQUENCE [LARGE SCALE GENOMIC DNA]</scope>
    <source>
        <strain evidence="2">PI 553951</strain>
    </source>
</reference>
<evidence type="ECO:0000256" key="1">
    <source>
        <dbReference type="SAM" id="MobiDB-lite"/>
    </source>
</evidence>
<proteinExistence type="predicted"/>
<evidence type="ECO:0000313" key="2">
    <source>
        <dbReference type="EMBL" id="KAK9922402.1"/>
    </source>
</evidence>
<gene>
    <name evidence="2" type="ORF">M0R45_030867</name>
</gene>
<dbReference type="AlphaFoldDB" id="A0AAW1WCE6"/>
<sequence length="125" mass="13550">MPRWVKQLEKGSDADSWLGRFGGDVDRDTAGQIRRRGLLGTCRCLYPILTASHLPATYPDHFVAAIEPVKPSPSQQSPGDAAALAVSSSHGRSSLPSRRPRVFHCRRRPSLAAAISPPPSLQLIT</sequence>